<feature type="non-terminal residue" evidence="2">
    <location>
        <position position="118"/>
    </location>
</feature>
<proteinExistence type="predicted"/>
<reference evidence="2" key="1">
    <citation type="submission" date="2020-11" db="EMBL/GenBank/DDBJ databases">
        <authorList>
            <person name="Tran Van P."/>
        </authorList>
    </citation>
    <scope>NUCLEOTIDE SEQUENCE</scope>
</reference>
<protein>
    <submittedName>
        <fullName evidence="2">Uncharacterized protein</fullName>
    </submittedName>
</protein>
<feature type="non-terminal residue" evidence="2">
    <location>
        <position position="1"/>
    </location>
</feature>
<feature type="region of interest" description="Disordered" evidence="1">
    <location>
        <begin position="1"/>
        <end position="64"/>
    </location>
</feature>
<feature type="compositionally biased region" description="Low complexity" evidence="1">
    <location>
        <begin position="88"/>
        <end position="97"/>
    </location>
</feature>
<feature type="compositionally biased region" description="Basic and acidic residues" evidence="1">
    <location>
        <begin position="17"/>
        <end position="45"/>
    </location>
</feature>
<evidence type="ECO:0000313" key="2">
    <source>
        <dbReference type="EMBL" id="CAD7236592.1"/>
    </source>
</evidence>
<organism evidence="2">
    <name type="scientific">Cyprideis torosa</name>
    <dbReference type="NCBI Taxonomy" id="163714"/>
    <lineage>
        <taxon>Eukaryota</taxon>
        <taxon>Metazoa</taxon>
        <taxon>Ecdysozoa</taxon>
        <taxon>Arthropoda</taxon>
        <taxon>Crustacea</taxon>
        <taxon>Oligostraca</taxon>
        <taxon>Ostracoda</taxon>
        <taxon>Podocopa</taxon>
        <taxon>Podocopida</taxon>
        <taxon>Cytherocopina</taxon>
        <taxon>Cytheroidea</taxon>
        <taxon>Cytherideidae</taxon>
        <taxon>Cyprideis</taxon>
    </lineage>
</organism>
<evidence type="ECO:0000256" key="1">
    <source>
        <dbReference type="SAM" id="MobiDB-lite"/>
    </source>
</evidence>
<feature type="compositionally biased region" description="Polar residues" evidence="1">
    <location>
        <begin position="106"/>
        <end position="118"/>
    </location>
</feature>
<accession>A0A7R8ZU49</accession>
<name>A0A7R8ZU49_9CRUS</name>
<feature type="region of interest" description="Disordered" evidence="1">
    <location>
        <begin position="80"/>
        <end position="118"/>
    </location>
</feature>
<dbReference type="EMBL" id="OB680204">
    <property type="protein sequence ID" value="CAD7236592.1"/>
    <property type="molecule type" value="Genomic_DNA"/>
</dbReference>
<gene>
    <name evidence="2" type="ORF">CTOB1V02_LOCUS14407</name>
</gene>
<dbReference type="AlphaFoldDB" id="A0A7R8ZU49"/>
<feature type="compositionally biased region" description="Polar residues" evidence="1">
    <location>
        <begin position="49"/>
        <end position="59"/>
    </location>
</feature>
<sequence>ERNDYYSKPSTTSSSELMERRKRWEENRKLQEGGEKSEEGIEKTAEVNPETQRTESQGGYQLKKTECSTSYAELEKRLKIEEKNNQLQEGGQESQEGVGKTAEVNPETQRTESQGGYQ</sequence>